<organism evidence="2 3">
    <name type="scientific">Parastrongyloides trichosuri</name>
    <name type="common">Possum-specific nematode worm</name>
    <dbReference type="NCBI Taxonomy" id="131310"/>
    <lineage>
        <taxon>Eukaryota</taxon>
        <taxon>Metazoa</taxon>
        <taxon>Ecdysozoa</taxon>
        <taxon>Nematoda</taxon>
        <taxon>Chromadorea</taxon>
        <taxon>Rhabditida</taxon>
        <taxon>Tylenchina</taxon>
        <taxon>Panagrolaimomorpha</taxon>
        <taxon>Strongyloidoidea</taxon>
        <taxon>Strongyloididae</taxon>
        <taxon>Parastrongyloides</taxon>
    </lineage>
</organism>
<dbReference type="WBParaSite" id="PTRK_0001327800.1">
    <property type="protein sequence ID" value="PTRK_0001327800.1"/>
    <property type="gene ID" value="PTRK_0001327800"/>
</dbReference>
<name>A0A0N4ZX64_PARTI</name>
<evidence type="ECO:0000256" key="1">
    <source>
        <dbReference type="SAM" id="Phobius"/>
    </source>
</evidence>
<dbReference type="Proteomes" id="UP000038045">
    <property type="component" value="Unplaced"/>
</dbReference>
<keyword evidence="2" id="KW-1185">Reference proteome</keyword>
<sequence length="88" mass="10414">MNSENALLYSLIFGICIIIVGVMIFFYCYAKFKERRLRRDEEKARYISMYSKRESGEEVLGKYYEASQKLTIPKTEREGDEVHKTDTL</sequence>
<evidence type="ECO:0000313" key="2">
    <source>
        <dbReference type="Proteomes" id="UP000038045"/>
    </source>
</evidence>
<evidence type="ECO:0000313" key="3">
    <source>
        <dbReference type="WBParaSite" id="PTRK_0001327800.1"/>
    </source>
</evidence>
<keyword evidence="1" id="KW-0812">Transmembrane</keyword>
<reference evidence="3" key="1">
    <citation type="submission" date="2017-02" db="UniProtKB">
        <authorList>
            <consortium name="WormBaseParasite"/>
        </authorList>
    </citation>
    <scope>IDENTIFICATION</scope>
</reference>
<keyword evidence="1" id="KW-0472">Membrane</keyword>
<proteinExistence type="predicted"/>
<protein>
    <submittedName>
        <fullName evidence="3">ABC transporter ATP-binding protein</fullName>
    </submittedName>
</protein>
<feature type="transmembrane region" description="Helical" evidence="1">
    <location>
        <begin position="6"/>
        <end position="29"/>
    </location>
</feature>
<keyword evidence="1" id="KW-1133">Transmembrane helix</keyword>
<dbReference type="AlphaFoldDB" id="A0A0N4ZX64"/>
<accession>A0A0N4ZX64</accession>